<dbReference type="InterPro" id="IPR025738">
    <property type="entry name" value="BatD"/>
</dbReference>
<evidence type="ECO:0000313" key="2">
    <source>
        <dbReference type="Proteomes" id="UP000553034"/>
    </source>
</evidence>
<gene>
    <name evidence="1" type="ORF">GGR32_000190</name>
</gene>
<dbReference type="RefSeq" id="WP_183475567.1">
    <property type="nucleotide sequence ID" value="NZ_JACIFO010000001.1"/>
</dbReference>
<dbReference type="Proteomes" id="UP000553034">
    <property type="component" value="Unassembled WGS sequence"/>
</dbReference>
<protein>
    <submittedName>
        <fullName evidence="1">Uncharacterized protein</fullName>
    </submittedName>
</protein>
<dbReference type="Pfam" id="PF13584">
    <property type="entry name" value="BatD"/>
    <property type="match status" value="1"/>
</dbReference>
<evidence type="ECO:0000313" key="1">
    <source>
        <dbReference type="EMBL" id="MBB4117918.1"/>
    </source>
</evidence>
<comment type="caution">
    <text evidence="1">The sequence shown here is derived from an EMBL/GenBank/DDBJ whole genome shotgun (WGS) entry which is preliminary data.</text>
</comment>
<proteinExistence type="predicted"/>
<dbReference type="EMBL" id="JACIFO010000001">
    <property type="protein sequence ID" value="MBB4117918.1"/>
    <property type="molecule type" value="Genomic_DNA"/>
</dbReference>
<organism evidence="1 2">
    <name type="scientific">Mesonia hippocampi</name>
    <dbReference type="NCBI Taxonomy" id="1628250"/>
    <lineage>
        <taxon>Bacteria</taxon>
        <taxon>Pseudomonadati</taxon>
        <taxon>Bacteroidota</taxon>
        <taxon>Flavobacteriia</taxon>
        <taxon>Flavobacteriales</taxon>
        <taxon>Flavobacteriaceae</taxon>
        <taxon>Mesonia</taxon>
    </lineage>
</organism>
<name>A0A840EID0_9FLAO</name>
<reference evidence="1 2" key="1">
    <citation type="submission" date="2020-08" db="EMBL/GenBank/DDBJ databases">
        <title>Genomic Encyclopedia of Type Strains, Phase IV (KMG-IV): sequencing the most valuable type-strain genomes for metagenomic binning, comparative biology and taxonomic classification.</title>
        <authorList>
            <person name="Goeker M."/>
        </authorList>
    </citation>
    <scope>NUCLEOTIDE SEQUENCE [LARGE SCALE GENOMIC DNA]</scope>
    <source>
        <strain evidence="1 2">DSM 29568</strain>
    </source>
</reference>
<sequence>MKKLITLFLLTIFHFQSCSGQNKEFVRFVVQPEAEVGKSILFNIYFEQKPDSIIVASNYVDGLELTYNLDEILKRISSSNTTDENGEIIQAYYSFESYAVPTKTGRIDLPVLTVIHEGKEYKSKPFHINVVDNITIDQNDLKVSWTSDKATYNKNDTIKVSLYEYSRFFETKRKYLPPENLPSLKGKENEIHVGFEETIDNIVGIENFEEMIDKNFEVVHFDWNPFRTQKQTMEYIDNMQYIKTMIAEFHLLAKSKGTFDIGISEFEFSLYKSNTDYFDNRFVPNDNGTYTVTDNGATKFKIKSNELKINVK</sequence>
<keyword evidence="2" id="KW-1185">Reference proteome</keyword>
<accession>A0A840EID0</accession>
<dbReference type="AlphaFoldDB" id="A0A840EID0"/>